<name>C1E0A2_MICCC</name>
<dbReference type="PANTHER" id="PTHR48081:SF8">
    <property type="entry name" value="ALPHA_BETA HYDROLASE FOLD-3 DOMAIN-CONTAINING PROTEIN-RELATED"/>
    <property type="match status" value="1"/>
</dbReference>
<dbReference type="InterPro" id="IPR050300">
    <property type="entry name" value="GDXG_lipolytic_enzyme"/>
</dbReference>
<dbReference type="Pfam" id="PF07859">
    <property type="entry name" value="Abhydrolase_3"/>
    <property type="match status" value="1"/>
</dbReference>
<evidence type="ECO:0000259" key="2">
    <source>
        <dbReference type="Pfam" id="PF07859"/>
    </source>
</evidence>
<organism evidence="3 4">
    <name type="scientific">Micromonas commoda (strain RCC299 / NOUM17 / CCMP2709)</name>
    <name type="common">Picoplanktonic green alga</name>
    <dbReference type="NCBI Taxonomy" id="296587"/>
    <lineage>
        <taxon>Eukaryota</taxon>
        <taxon>Viridiplantae</taxon>
        <taxon>Chlorophyta</taxon>
        <taxon>Mamiellophyceae</taxon>
        <taxon>Mamiellales</taxon>
        <taxon>Mamiellaceae</taxon>
        <taxon>Micromonas</taxon>
    </lineage>
</organism>
<dbReference type="Gene3D" id="3.40.50.1820">
    <property type="entry name" value="alpha/beta hydrolase"/>
    <property type="match status" value="1"/>
</dbReference>
<keyword evidence="1" id="KW-0378">Hydrolase</keyword>
<protein>
    <recommendedName>
        <fullName evidence="2">Alpha/beta hydrolase fold-3 domain-containing protein</fullName>
    </recommendedName>
</protein>
<gene>
    <name evidence="3" type="ORF">MICPUN_107774</name>
</gene>
<dbReference type="InterPro" id="IPR013094">
    <property type="entry name" value="AB_hydrolase_3"/>
</dbReference>
<dbReference type="EMBL" id="CP001323">
    <property type="protein sequence ID" value="ACO60780.1"/>
    <property type="molecule type" value="Genomic_DNA"/>
</dbReference>
<dbReference type="AlphaFoldDB" id="C1E0A2"/>
<dbReference type="OrthoDB" id="408631at2759"/>
<dbReference type="SUPFAM" id="SSF53474">
    <property type="entry name" value="alpha/beta-Hydrolases"/>
    <property type="match status" value="1"/>
</dbReference>
<dbReference type="GeneID" id="8241204"/>
<sequence length="352" mass="39775">MNPEEARENRRKAYVHSDKRETFSIPGRGEHDVWHPIRFAKWSPSEEKWPDGPRGIYLLFHGGGWVFGDACGQNDVRLEEMSEELGLVVLVPDYSKAPEHPYPAAVNECELAAIWVEENATREFGEKAAKMMIIGGESAGGNLCAAVLLRRRDAWRGPRPEWYKKGWVTPRGVEGWPVTEIGERLGGGYEHKMPWKLANLVYGIYDVAGTPSVAAFGERRLIETARDVQWFGDCYCPDKEMRKLPDVSPLRGDFRGMPPAMFTVGMEDALADDTFLMHKKWVQFGNGVSLDVWPEGPHGVGHFGVHATSKLGMACRKKLHHKIDLFIKHEPEIPGRWKDTSRGGVIRYFSAY</sequence>
<evidence type="ECO:0000313" key="3">
    <source>
        <dbReference type="EMBL" id="ACO60780.1"/>
    </source>
</evidence>
<dbReference type="InterPro" id="IPR029058">
    <property type="entry name" value="AB_hydrolase_fold"/>
</dbReference>
<dbReference type="eggNOG" id="KOG1515">
    <property type="taxonomic scope" value="Eukaryota"/>
</dbReference>
<feature type="domain" description="Alpha/beta hydrolase fold-3" evidence="2">
    <location>
        <begin position="58"/>
        <end position="300"/>
    </location>
</feature>
<evidence type="ECO:0000256" key="1">
    <source>
        <dbReference type="ARBA" id="ARBA00022801"/>
    </source>
</evidence>
<dbReference type="PANTHER" id="PTHR48081">
    <property type="entry name" value="AB HYDROLASE SUPERFAMILY PROTEIN C4A8.06C"/>
    <property type="match status" value="1"/>
</dbReference>
<evidence type="ECO:0000313" key="4">
    <source>
        <dbReference type="Proteomes" id="UP000002009"/>
    </source>
</evidence>
<dbReference type="GO" id="GO:0016787">
    <property type="term" value="F:hydrolase activity"/>
    <property type="evidence" value="ECO:0007669"/>
    <property type="project" value="UniProtKB-KW"/>
</dbReference>
<keyword evidence="4" id="KW-1185">Reference proteome</keyword>
<dbReference type="STRING" id="296587.C1E0A2"/>
<reference evidence="3 4" key="1">
    <citation type="journal article" date="2009" name="Science">
        <title>Green evolution and dynamic adaptations revealed by genomes of the marine picoeukaryotes Micromonas.</title>
        <authorList>
            <person name="Worden A.Z."/>
            <person name="Lee J.H."/>
            <person name="Mock T."/>
            <person name="Rouze P."/>
            <person name="Simmons M.P."/>
            <person name="Aerts A.L."/>
            <person name="Allen A.E."/>
            <person name="Cuvelier M.L."/>
            <person name="Derelle E."/>
            <person name="Everett M.V."/>
            <person name="Foulon E."/>
            <person name="Grimwood J."/>
            <person name="Gundlach H."/>
            <person name="Henrissat B."/>
            <person name="Napoli C."/>
            <person name="McDonald S.M."/>
            <person name="Parker M.S."/>
            <person name="Rombauts S."/>
            <person name="Salamov A."/>
            <person name="Von Dassow P."/>
            <person name="Badger J.H."/>
            <person name="Coutinho P.M."/>
            <person name="Demir E."/>
            <person name="Dubchak I."/>
            <person name="Gentemann C."/>
            <person name="Eikrem W."/>
            <person name="Gready J.E."/>
            <person name="John U."/>
            <person name="Lanier W."/>
            <person name="Lindquist E.A."/>
            <person name="Lucas S."/>
            <person name="Mayer K.F."/>
            <person name="Moreau H."/>
            <person name="Not F."/>
            <person name="Otillar R."/>
            <person name="Panaud O."/>
            <person name="Pangilinan J."/>
            <person name="Paulsen I."/>
            <person name="Piegu B."/>
            <person name="Poliakov A."/>
            <person name="Robbens S."/>
            <person name="Schmutz J."/>
            <person name="Toulza E."/>
            <person name="Wyss T."/>
            <person name="Zelensky A."/>
            <person name="Zhou K."/>
            <person name="Armbrust E.V."/>
            <person name="Bhattacharya D."/>
            <person name="Goodenough U.W."/>
            <person name="Van de Peer Y."/>
            <person name="Grigoriev I.V."/>
        </authorList>
    </citation>
    <scope>NUCLEOTIDE SEQUENCE [LARGE SCALE GENOMIC DNA]</scope>
    <source>
        <strain evidence="4">RCC299 / NOUM17</strain>
    </source>
</reference>
<dbReference type="InParanoid" id="C1E0A2"/>
<dbReference type="RefSeq" id="XP_002499522.1">
    <property type="nucleotide sequence ID" value="XM_002499476.1"/>
</dbReference>
<dbReference type="Proteomes" id="UP000002009">
    <property type="component" value="Chromosome 2"/>
</dbReference>
<proteinExistence type="predicted"/>
<dbReference type="KEGG" id="mis:MICPUN_107774"/>
<accession>C1E0A2</accession>